<evidence type="ECO:0000313" key="2">
    <source>
        <dbReference type="EMBL" id="ABE53309.1"/>
    </source>
</evidence>
<dbReference type="PANTHER" id="PTHR36930:SF1">
    <property type="entry name" value="MOSC DOMAIN-CONTAINING PROTEIN"/>
    <property type="match status" value="1"/>
</dbReference>
<dbReference type="Proteomes" id="UP000001982">
    <property type="component" value="Chromosome"/>
</dbReference>
<dbReference type="Gene3D" id="2.40.33.20">
    <property type="entry name" value="PK beta-barrel domain-like"/>
    <property type="match status" value="1"/>
</dbReference>
<organism evidence="2 3">
    <name type="scientific">Shewanella denitrificans (strain OS217 / ATCC BAA-1090 / DSM 15013)</name>
    <dbReference type="NCBI Taxonomy" id="318161"/>
    <lineage>
        <taxon>Bacteria</taxon>
        <taxon>Pseudomonadati</taxon>
        <taxon>Pseudomonadota</taxon>
        <taxon>Gammaproteobacteria</taxon>
        <taxon>Alteromonadales</taxon>
        <taxon>Shewanellaceae</taxon>
        <taxon>Shewanella</taxon>
    </lineage>
</organism>
<name>Q12TB7_SHEDO</name>
<dbReference type="Pfam" id="PF03473">
    <property type="entry name" value="MOSC"/>
    <property type="match status" value="1"/>
</dbReference>
<dbReference type="PANTHER" id="PTHR36930">
    <property type="entry name" value="METAL-SULFUR CLUSTER BIOSYNTHESIS PROTEINS YUAD-RELATED"/>
    <property type="match status" value="1"/>
</dbReference>
<dbReference type="HOGENOM" id="CLU_104911_2_0_6"/>
<dbReference type="PROSITE" id="PS51340">
    <property type="entry name" value="MOSC"/>
    <property type="match status" value="1"/>
</dbReference>
<dbReference type="RefSeq" id="WP_011494478.1">
    <property type="nucleotide sequence ID" value="NC_007954.1"/>
</dbReference>
<dbReference type="AlphaFoldDB" id="Q12TB7"/>
<dbReference type="OrthoDB" id="1550913at2"/>
<reference evidence="2 3" key="1">
    <citation type="submission" date="2006-03" db="EMBL/GenBank/DDBJ databases">
        <title>Complete sequence of Shewanella denitrificans OS217.</title>
        <authorList>
            <consortium name="US DOE Joint Genome Institute"/>
            <person name="Copeland A."/>
            <person name="Lucas S."/>
            <person name="Lapidus A."/>
            <person name="Barry K."/>
            <person name="Detter J.C."/>
            <person name="Glavina del Rio T."/>
            <person name="Hammon N."/>
            <person name="Israni S."/>
            <person name="Dalin E."/>
            <person name="Tice H."/>
            <person name="Pitluck S."/>
            <person name="Brettin T."/>
            <person name="Bruce D."/>
            <person name="Han C."/>
            <person name="Tapia R."/>
            <person name="Gilna P."/>
            <person name="Kiss H."/>
            <person name="Schmutz J."/>
            <person name="Larimer F."/>
            <person name="Land M."/>
            <person name="Hauser L."/>
            <person name="Kyrpides N."/>
            <person name="Lykidis A."/>
            <person name="Richardson P."/>
        </authorList>
    </citation>
    <scope>NUCLEOTIDE SEQUENCE [LARGE SCALE GENOMIC DNA]</scope>
    <source>
        <strain evidence="3">OS217 / ATCC BAA-1090 / DSM 15013</strain>
    </source>
</reference>
<dbReference type="KEGG" id="sdn:Sden_0012"/>
<dbReference type="GO" id="GO:0003824">
    <property type="term" value="F:catalytic activity"/>
    <property type="evidence" value="ECO:0007669"/>
    <property type="project" value="InterPro"/>
</dbReference>
<dbReference type="GO" id="GO:0030170">
    <property type="term" value="F:pyridoxal phosphate binding"/>
    <property type="evidence" value="ECO:0007669"/>
    <property type="project" value="InterPro"/>
</dbReference>
<dbReference type="STRING" id="318161.Sden_0012"/>
<keyword evidence="3" id="KW-1185">Reference proteome</keyword>
<accession>Q12TB7</accession>
<proteinExistence type="predicted"/>
<gene>
    <name evidence="2" type="ordered locus">Sden_0012</name>
</gene>
<sequence>MTVALVSIAYKTVKRGPMNEVITANVTIDKGVENDILGRPSKRQVTVLSEQQWDKACAAINADLSWLTRRANLLISGHEFSAADVGKIIQIGDDLRLLVTGETDPCRKMEQSHPGLEGALTPDWRGGVTCKVLHSGLIYQNDTIVIGKS</sequence>
<dbReference type="InterPro" id="IPR005302">
    <property type="entry name" value="MoCF_Sase_C"/>
</dbReference>
<dbReference type="eggNOG" id="COG2258">
    <property type="taxonomic scope" value="Bacteria"/>
</dbReference>
<dbReference type="InterPro" id="IPR052716">
    <property type="entry name" value="MOSC_domain"/>
</dbReference>
<dbReference type="EMBL" id="CP000302">
    <property type="protein sequence ID" value="ABE53309.1"/>
    <property type="molecule type" value="Genomic_DNA"/>
</dbReference>
<evidence type="ECO:0000313" key="3">
    <source>
        <dbReference type="Proteomes" id="UP000001982"/>
    </source>
</evidence>
<protein>
    <submittedName>
        <fullName evidence="2">MOSC domain protein</fullName>
    </submittedName>
</protein>
<dbReference type="GO" id="GO:0030151">
    <property type="term" value="F:molybdenum ion binding"/>
    <property type="evidence" value="ECO:0007669"/>
    <property type="project" value="InterPro"/>
</dbReference>
<dbReference type="InterPro" id="IPR011037">
    <property type="entry name" value="Pyrv_Knase-like_insert_dom_sf"/>
</dbReference>
<dbReference type="SUPFAM" id="SSF50800">
    <property type="entry name" value="PK beta-barrel domain-like"/>
    <property type="match status" value="1"/>
</dbReference>
<evidence type="ECO:0000259" key="1">
    <source>
        <dbReference type="PROSITE" id="PS51340"/>
    </source>
</evidence>
<feature type="domain" description="MOSC" evidence="1">
    <location>
        <begin position="16"/>
        <end position="147"/>
    </location>
</feature>